<gene>
    <name evidence="2" type="ORF">SETTUDRAFT_168979</name>
</gene>
<dbReference type="SUPFAM" id="SSF48452">
    <property type="entry name" value="TPR-like"/>
    <property type="match status" value="1"/>
</dbReference>
<organism evidence="2 3">
    <name type="scientific">Exserohilum turcicum (strain 28A)</name>
    <name type="common">Northern leaf blight fungus</name>
    <name type="synonym">Setosphaeria turcica</name>
    <dbReference type="NCBI Taxonomy" id="671987"/>
    <lineage>
        <taxon>Eukaryota</taxon>
        <taxon>Fungi</taxon>
        <taxon>Dikarya</taxon>
        <taxon>Ascomycota</taxon>
        <taxon>Pezizomycotina</taxon>
        <taxon>Dothideomycetes</taxon>
        <taxon>Pleosporomycetidae</taxon>
        <taxon>Pleosporales</taxon>
        <taxon>Pleosporineae</taxon>
        <taxon>Pleosporaceae</taxon>
        <taxon>Exserohilum</taxon>
    </lineage>
</organism>
<feature type="compositionally biased region" description="Low complexity" evidence="1">
    <location>
        <begin position="1015"/>
        <end position="1030"/>
    </location>
</feature>
<dbReference type="SUPFAM" id="SSF52540">
    <property type="entry name" value="P-loop containing nucleoside triphosphate hydrolases"/>
    <property type="match status" value="1"/>
</dbReference>
<sequence>MYHSGATEASQEVAAVLKLPRPSKQMMEMSKMCSSVDKEFKSWGPFLGRHYDGMAVEWQFFREKRTNIMLIRGVHGCGKTAFSQWLMRCWLITGVVTLCLDLSYKSRDKSNILSLLRELYDNTRPDYPGRLESFVSELVSNPFVIHIDSVECLSNPLMSVANGQPGDVSDKDKTHLKDFIGRLKGGSTMIILNSISSERWLGLPGHAIYELGPLSHPHACSLAHAILRAEGLGNKVQDPDSIKCIGYMMYTLRCNPSAITNTIKGMVLTPITTSNARTAFNVLLVAYMAPNLAESQIRECLEFVRRIHARYISDTPRVLLLLGLSAPTNSFTPSFFEYLSSAINSFYPGASLTAEDALEFVKVNFIGSTWIQEERGPVPYSRGEKQRFYLVHPLLNNMLRFLLDQGQYHENMPFLLQGNTLSMETYRSWQQHLFQTFYRDLALRAMKVLADDASALAESYFNTLNYFAALHSFSKDNSNVATDPDLAVFALSIWLPITNILWEHAIQSISATTPFDILLEHAGTAIKLYETRSQLENATYPVYSHIYRRLCFHLYQFYVDKSPGKSLPFVRKMLSISRVPLLSDKPLDLGQASMLADDLWDLANVYLSMSKHFPGAKIAFMVGIVLCRAAAKTTEEQAEYYARLARTCQALFQVSKQGDRTYNQNVMTPFLDLMKKVADEQSVPLPTWYGDDFRRPRKTRVGTKVTQRIQEVVDVGWGNENDKIDRSNLVRAIDTSNLLLAVRRVDEAKACFVELLRQALWSGDTATQFACQRGLALLYYDLREWETAGRHAQQAMELLSKKESGRADWMPFSHEEYNIMYLKFALIFMELNNWPMAIYAFHYVYDVEGPTRRGWKPPELSHFQSPVEFADYAKESLGIGLARLSLPPDFLISSSRVRELRRQFIEWFQSVSATAWSGFDVSKINMETLVVDVDVTKLPDHPSSLELNELLARYQGYMADSSIVSDTCNVEKSAVRNKLTDAIKLIVSHYIGPSVELVEETDFLEKQPRGEEKPGSSGSSNNSNAASNNNFLHDASKMTPPGQDNEGGEGREEHQQPRISRGLILSPDFFIELAQRMGVNEGEGLGLHLPAHHFVCWPVLVRTIRFYVWASSVSPLSKDAALSQTVYRLLHAIYHGEAMVSADPSNEAIAKVVEMLVDEQGETETEMMHDALRLVFPEFMAAEAKQPVILLDPHPDLTIAV</sequence>
<dbReference type="Proteomes" id="UP000016935">
    <property type="component" value="Unassembled WGS sequence"/>
</dbReference>
<dbReference type="InterPro" id="IPR027417">
    <property type="entry name" value="P-loop_NTPase"/>
</dbReference>
<reference evidence="2 3" key="1">
    <citation type="journal article" date="2012" name="PLoS Pathog.">
        <title>Diverse lifestyles and strategies of plant pathogenesis encoded in the genomes of eighteen Dothideomycetes fungi.</title>
        <authorList>
            <person name="Ohm R.A."/>
            <person name="Feau N."/>
            <person name="Henrissat B."/>
            <person name="Schoch C.L."/>
            <person name="Horwitz B.A."/>
            <person name="Barry K.W."/>
            <person name="Condon B.J."/>
            <person name="Copeland A.C."/>
            <person name="Dhillon B."/>
            <person name="Glaser F."/>
            <person name="Hesse C.N."/>
            <person name="Kosti I."/>
            <person name="LaButti K."/>
            <person name="Lindquist E.A."/>
            <person name="Lucas S."/>
            <person name="Salamov A.A."/>
            <person name="Bradshaw R.E."/>
            <person name="Ciuffetti L."/>
            <person name="Hamelin R.C."/>
            <person name="Kema G.H.J."/>
            <person name="Lawrence C."/>
            <person name="Scott J.A."/>
            <person name="Spatafora J.W."/>
            <person name="Turgeon B.G."/>
            <person name="de Wit P.J.G.M."/>
            <person name="Zhong S."/>
            <person name="Goodwin S.B."/>
            <person name="Grigoriev I.V."/>
        </authorList>
    </citation>
    <scope>NUCLEOTIDE SEQUENCE [LARGE SCALE GENOMIC DNA]</scope>
    <source>
        <strain evidence="3">28A</strain>
    </source>
</reference>
<dbReference type="OrthoDB" id="5301473at2759"/>
<proteinExistence type="predicted"/>
<evidence type="ECO:0000313" key="3">
    <source>
        <dbReference type="Proteomes" id="UP000016935"/>
    </source>
</evidence>
<dbReference type="RefSeq" id="XP_008024776.1">
    <property type="nucleotide sequence ID" value="XM_008026585.1"/>
</dbReference>
<dbReference type="GeneID" id="19400745"/>
<keyword evidence="3" id="KW-1185">Reference proteome</keyword>
<name>R0KDZ6_EXST2</name>
<dbReference type="Gene3D" id="1.25.40.10">
    <property type="entry name" value="Tetratricopeptide repeat domain"/>
    <property type="match status" value="1"/>
</dbReference>
<reference evidence="2 3" key="2">
    <citation type="journal article" date="2013" name="PLoS Genet.">
        <title>Comparative genome structure, secondary metabolite, and effector coding capacity across Cochliobolus pathogens.</title>
        <authorList>
            <person name="Condon B.J."/>
            <person name="Leng Y."/>
            <person name="Wu D."/>
            <person name="Bushley K.E."/>
            <person name="Ohm R.A."/>
            <person name="Otillar R."/>
            <person name="Martin J."/>
            <person name="Schackwitz W."/>
            <person name="Grimwood J."/>
            <person name="MohdZainudin N."/>
            <person name="Xue C."/>
            <person name="Wang R."/>
            <person name="Manning V.A."/>
            <person name="Dhillon B."/>
            <person name="Tu Z.J."/>
            <person name="Steffenson B.J."/>
            <person name="Salamov A."/>
            <person name="Sun H."/>
            <person name="Lowry S."/>
            <person name="LaButti K."/>
            <person name="Han J."/>
            <person name="Copeland A."/>
            <person name="Lindquist E."/>
            <person name="Barry K."/>
            <person name="Schmutz J."/>
            <person name="Baker S.E."/>
            <person name="Ciuffetti L.M."/>
            <person name="Grigoriev I.V."/>
            <person name="Zhong S."/>
            <person name="Turgeon B.G."/>
        </authorList>
    </citation>
    <scope>NUCLEOTIDE SEQUENCE [LARGE SCALE GENOMIC DNA]</scope>
    <source>
        <strain evidence="3">28A</strain>
    </source>
</reference>
<feature type="region of interest" description="Disordered" evidence="1">
    <location>
        <begin position="1006"/>
        <end position="1058"/>
    </location>
</feature>
<dbReference type="HOGENOM" id="CLU_270755_0_0_1"/>
<protein>
    <submittedName>
        <fullName evidence="2">Uncharacterized protein</fullName>
    </submittedName>
</protein>
<dbReference type="EMBL" id="KB908581">
    <property type="protein sequence ID" value="EOA87544.1"/>
    <property type="molecule type" value="Genomic_DNA"/>
</dbReference>
<evidence type="ECO:0000313" key="2">
    <source>
        <dbReference type="EMBL" id="EOA87544.1"/>
    </source>
</evidence>
<dbReference type="AlphaFoldDB" id="R0KDZ6"/>
<evidence type="ECO:0000256" key="1">
    <source>
        <dbReference type="SAM" id="MobiDB-lite"/>
    </source>
</evidence>
<accession>R0KDZ6</accession>
<dbReference type="InterPro" id="IPR011990">
    <property type="entry name" value="TPR-like_helical_dom_sf"/>
</dbReference>